<proteinExistence type="predicted"/>
<name>A0A9Q1EYA9_SYNKA</name>
<dbReference type="EMBL" id="JAINUF010000011">
    <property type="protein sequence ID" value="KAJ8347403.1"/>
    <property type="molecule type" value="Genomic_DNA"/>
</dbReference>
<gene>
    <name evidence="1" type="ORF">SKAU_G00288040</name>
</gene>
<reference evidence="1" key="1">
    <citation type="journal article" date="2023" name="Science">
        <title>Genome structures resolve the early diversification of teleost fishes.</title>
        <authorList>
            <person name="Parey E."/>
            <person name="Louis A."/>
            <person name="Montfort J."/>
            <person name="Bouchez O."/>
            <person name="Roques C."/>
            <person name="Iampietro C."/>
            <person name="Lluch J."/>
            <person name="Castinel A."/>
            <person name="Donnadieu C."/>
            <person name="Desvignes T."/>
            <person name="Floi Bucao C."/>
            <person name="Jouanno E."/>
            <person name="Wen M."/>
            <person name="Mejri S."/>
            <person name="Dirks R."/>
            <person name="Jansen H."/>
            <person name="Henkel C."/>
            <person name="Chen W.J."/>
            <person name="Zahm M."/>
            <person name="Cabau C."/>
            <person name="Klopp C."/>
            <person name="Thompson A.W."/>
            <person name="Robinson-Rechavi M."/>
            <person name="Braasch I."/>
            <person name="Lecointre G."/>
            <person name="Bobe J."/>
            <person name="Postlethwait J.H."/>
            <person name="Berthelot C."/>
            <person name="Roest Crollius H."/>
            <person name="Guiguen Y."/>
        </authorList>
    </citation>
    <scope>NUCLEOTIDE SEQUENCE</scope>
    <source>
        <strain evidence="1">WJC10195</strain>
    </source>
</reference>
<dbReference type="AlphaFoldDB" id="A0A9Q1EYA9"/>
<evidence type="ECO:0000313" key="2">
    <source>
        <dbReference type="Proteomes" id="UP001152622"/>
    </source>
</evidence>
<keyword evidence="2" id="KW-1185">Reference proteome</keyword>
<dbReference type="Proteomes" id="UP001152622">
    <property type="component" value="Chromosome 11"/>
</dbReference>
<evidence type="ECO:0000313" key="1">
    <source>
        <dbReference type="EMBL" id="KAJ8347403.1"/>
    </source>
</evidence>
<protein>
    <submittedName>
        <fullName evidence="1">Uncharacterized protein</fullName>
    </submittedName>
</protein>
<comment type="caution">
    <text evidence="1">The sequence shown here is derived from an EMBL/GenBank/DDBJ whole genome shotgun (WGS) entry which is preliminary data.</text>
</comment>
<organism evidence="1 2">
    <name type="scientific">Synaphobranchus kaupii</name>
    <name type="common">Kaup's arrowtooth eel</name>
    <dbReference type="NCBI Taxonomy" id="118154"/>
    <lineage>
        <taxon>Eukaryota</taxon>
        <taxon>Metazoa</taxon>
        <taxon>Chordata</taxon>
        <taxon>Craniata</taxon>
        <taxon>Vertebrata</taxon>
        <taxon>Euteleostomi</taxon>
        <taxon>Actinopterygii</taxon>
        <taxon>Neopterygii</taxon>
        <taxon>Teleostei</taxon>
        <taxon>Anguilliformes</taxon>
        <taxon>Synaphobranchidae</taxon>
        <taxon>Synaphobranchus</taxon>
    </lineage>
</organism>
<accession>A0A9Q1EYA9</accession>
<sequence length="90" mass="9455">MSTGLQRSVKRTLSPNPLALTGRQAVVVETAVYLSHRRPPPHPSLCLGGSKNVPGFDPVRNTAGDKRLDGQCGYHGGSGGGIERCSLRCG</sequence>